<comment type="similarity">
    <text evidence="1">Belongs to the AHA1 family.</text>
</comment>
<keyword evidence="4" id="KW-1185">Reference proteome</keyword>
<reference evidence="4" key="1">
    <citation type="submission" date="2015-05" db="EMBL/GenBank/DDBJ databases">
        <authorList>
            <person name="Urmite Genomes"/>
        </authorList>
    </citation>
    <scope>NUCLEOTIDE SEQUENCE [LARGE SCALE GENOMIC DNA]</scope>
    <source>
        <strain evidence="4">LF1</strain>
    </source>
</reference>
<feature type="domain" description="Activator of Hsp90 ATPase homologue 1/2-like C-terminal" evidence="2">
    <location>
        <begin position="2"/>
        <end position="75"/>
    </location>
</feature>
<sequence length="84" mass="9365">MPEKIVYTDTFVDADGNPIGNIPEILVTMTFIEQEGKTKVITLSQFASNETLQQVKDMGVVEGFASQFDRLGLLLEDMKLLINN</sequence>
<dbReference type="Proteomes" id="UP000199087">
    <property type="component" value="Unassembled WGS sequence"/>
</dbReference>
<organism evidence="3 4">
    <name type="scientific">Neobacillus massiliamazoniensis</name>
    <dbReference type="NCBI Taxonomy" id="1499688"/>
    <lineage>
        <taxon>Bacteria</taxon>
        <taxon>Bacillati</taxon>
        <taxon>Bacillota</taxon>
        <taxon>Bacilli</taxon>
        <taxon>Bacillales</taxon>
        <taxon>Bacillaceae</taxon>
        <taxon>Neobacillus</taxon>
    </lineage>
</organism>
<evidence type="ECO:0000313" key="3">
    <source>
        <dbReference type="EMBL" id="CRK82904.1"/>
    </source>
</evidence>
<accession>A0A0U1NY15</accession>
<evidence type="ECO:0000256" key="1">
    <source>
        <dbReference type="ARBA" id="ARBA00006817"/>
    </source>
</evidence>
<dbReference type="Gene3D" id="3.30.530.20">
    <property type="match status" value="1"/>
</dbReference>
<name>A0A0U1NY15_9BACI</name>
<dbReference type="InterPro" id="IPR023393">
    <property type="entry name" value="START-like_dom_sf"/>
</dbReference>
<gene>
    <name evidence="3" type="ORF">BN000_02859</name>
</gene>
<dbReference type="RefSeq" id="WP_245640433.1">
    <property type="nucleotide sequence ID" value="NZ_CVRB01000003.1"/>
</dbReference>
<dbReference type="CDD" id="cd07814">
    <property type="entry name" value="SRPBCC_CalC_Aha1-like"/>
    <property type="match status" value="1"/>
</dbReference>
<dbReference type="InterPro" id="IPR013538">
    <property type="entry name" value="ASHA1/2-like_C"/>
</dbReference>
<dbReference type="STRING" id="1499688.BN000_02859"/>
<dbReference type="SUPFAM" id="SSF55961">
    <property type="entry name" value="Bet v1-like"/>
    <property type="match status" value="1"/>
</dbReference>
<evidence type="ECO:0000259" key="2">
    <source>
        <dbReference type="Pfam" id="PF08327"/>
    </source>
</evidence>
<dbReference type="AlphaFoldDB" id="A0A0U1NY15"/>
<dbReference type="EMBL" id="CVRB01000003">
    <property type="protein sequence ID" value="CRK82904.1"/>
    <property type="molecule type" value="Genomic_DNA"/>
</dbReference>
<protein>
    <submittedName>
        <fullName evidence="3">Activator of Hsp90 ATPase 1 family protein</fullName>
    </submittedName>
</protein>
<evidence type="ECO:0000313" key="4">
    <source>
        <dbReference type="Proteomes" id="UP000199087"/>
    </source>
</evidence>
<proteinExistence type="inferred from homology"/>
<dbReference type="Pfam" id="PF08327">
    <property type="entry name" value="AHSA1"/>
    <property type="match status" value="1"/>
</dbReference>